<evidence type="ECO:0000313" key="14">
    <source>
        <dbReference type="Proteomes" id="UP001597380"/>
    </source>
</evidence>
<gene>
    <name evidence="13" type="ORF">ACFSJ3_12555</name>
</gene>
<dbReference type="EMBL" id="JBHUHT010000013">
    <property type="protein sequence ID" value="MFD2096820.1"/>
    <property type="molecule type" value="Genomic_DNA"/>
</dbReference>
<evidence type="ECO:0000256" key="6">
    <source>
        <dbReference type="ARBA" id="ARBA00023002"/>
    </source>
</evidence>
<sequence length="327" mass="36131">MKTLTVVSAVLALVVITLGAYTRLTDAGLGCPDWPGCYGHLLVPDESKAAQLEQAFPERPLETQKAWNEMIHRYVAGVLGLLIAALAFMAWRKRSQQIEAPFALPILLLALVIFQAALGMWTVTMNLMPVVVLAHLLGGFSTFCLLILLAMRLHDWHIPGGDIQLRRFSALGLSVLLALVLQIVLGGWTATNYAALVCTELPICEGNWWQKLDLGAFQLWQPGHENYEFGVLNYSERMTIHVFHRFWALVVTAMLVWLCWRLFQQASSKFFKRLAVAMFAVLLVQVGLGISNVVMSLPLAVAVAHNAVAACLLALVVAANYALQRKV</sequence>
<keyword evidence="6" id="KW-0560">Oxidoreductase</keyword>
<dbReference type="Proteomes" id="UP001597380">
    <property type="component" value="Unassembled WGS sequence"/>
</dbReference>
<dbReference type="RefSeq" id="WP_345339523.1">
    <property type="nucleotide sequence ID" value="NZ_BAABLI010000009.1"/>
</dbReference>
<comment type="pathway">
    <text evidence="11">Porphyrin-containing compound metabolism.</text>
</comment>
<dbReference type="InterPro" id="IPR003780">
    <property type="entry name" value="COX15/CtaA_fam"/>
</dbReference>
<keyword evidence="4" id="KW-0479">Metal-binding</keyword>
<keyword evidence="14" id="KW-1185">Reference proteome</keyword>
<keyword evidence="2" id="KW-1003">Cell membrane</keyword>
<proteinExistence type="predicted"/>
<comment type="subcellular location">
    <subcellularLocation>
        <location evidence="1">Membrane</location>
        <topology evidence="1">Multi-pass membrane protein</topology>
    </subcellularLocation>
</comment>
<dbReference type="InterPro" id="IPR050450">
    <property type="entry name" value="COX15/CtaA_HemeA_synthase"/>
</dbReference>
<organism evidence="13 14">
    <name type="scientific">Corallincola platygyrae</name>
    <dbReference type="NCBI Taxonomy" id="1193278"/>
    <lineage>
        <taxon>Bacteria</taxon>
        <taxon>Pseudomonadati</taxon>
        <taxon>Pseudomonadota</taxon>
        <taxon>Gammaproteobacteria</taxon>
        <taxon>Alteromonadales</taxon>
        <taxon>Psychromonadaceae</taxon>
        <taxon>Corallincola</taxon>
    </lineage>
</organism>
<protein>
    <submittedName>
        <fullName evidence="13">Heme A synthase</fullName>
    </submittedName>
</protein>
<evidence type="ECO:0000256" key="5">
    <source>
        <dbReference type="ARBA" id="ARBA00022989"/>
    </source>
</evidence>
<evidence type="ECO:0000256" key="12">
    <source>
        <dbReference type="SAM" id="Phobius"/>
    </source>
</evidence>
<evidence type="ECO:0000256" key="1">
    <source>
        <dbReference type="ARBA" id="ARBA00004141"/>
    </source>
</evidence>
<comment type="caution">
    <text evidence="13">The sequence shown here is derived from an EMBL/GenBank/DDBJ whole genome shotgun (WGS) entry which is preliminary data.</text>
</comment>
<evidence type="ECO:0000256" key="7">
    <source>
        <dbReference type="ARBA" id="ARBA00023004"/>
    </source>
</evidence>
<dbReference type="PANTHER" id="PTHR35457:SF1">
    <property type="entry name" value="HEME A SYNTHASE"/>
    <property type="match status" value="1"/>
</dbReference>
<evidence type="ECO:0000256" key="8">
    <source>
        <dbReference type="ARBA" id="ARBA00023133"/>
    </source>
</evidence>
<evidence type="ECO:0000256" key="9">
    <source>
        <dbReference type="ARBA" id="ARBA00023136"/>
    </source>
</evidence>
<keyword evidence="10" id="KW-1015">Disulfide bond</keyword>
<evidence type="ECO:0000313" key="13">
    <source>
        <dbReference type="EMBL" id="MFD2096820.1"/>
    </source>
</evidence>
<keyword evidence="8" id="KW-0350">Heme biosynthesis</keyword>
<keyword evidence="7" id="KW-0408">Iron</keyword>
<feature type="transmembrane region" description="Helical" evidence="12">
    <location>
        <begin position="71"/>
        <end position="90"/>
    </location>
</feature>
<feature type="transmembrane region" description="Helical" evidence="12">
    <location>
        <begin position="242"/>
        <end position="263"/>
    </location>
</feature>
<evidence type="ECO:0000256" key="2">
    <source>
        <dbReference type="ARBA" id="ARBA00022475"/>
    </source>
</evidence>
<feature type="transmembrane region" description="Helical" evidence="12">
    <location>
        <begin position="102"/>
        <end position="121"/>
    </location>
</feature>
<feature type="transmembrane region" description="Helical" evidence="12">
    <location>
        <begin position="127"/>
        <end position="149"/>
    </location>
</feature>
<keyword evidence="9 12" id="KW-0472">Membrane</keyword>
<evidence type="ECO:0000256" key="10">
    <source>
        <dbReference type="ARBA" id="ARBA00023157"/>
    </source>
</evidence>
<reference evidence="14" key="1">
    <citation type="journal article" date="2019" name="Int. J. Syst. Evol. Microbiol.">
        <title>The Global Catalogue of Microorganisms (GCM) 10K type strain sequencing project: providing services to taxonomists for standard genome sequencing and annotation.</title>
        <authorList>
            <consortium name="The Broad Institute Genomics Platform"/>
            <consortium name="The Broad Institute Genome Sequencing Center for Infectious Disease"/>
            <person name="Wu L."/>
            <person name="Ma J."/>
        </authorList>
    </citation>
    <scope>NUCLEOTIDE SEQUENCE [LARGE SCALE GENOMIC DNA]</scope>
    <source>
        <strain evidence="14">CGMCC 1.10992</strain>
    </source>
</reference>
<feature type="transmembrane region" description="Helical" evidence="12">
    <location>
        <begin position="303"/>
        <end position="323"/>
    </location>
</feature>
<dbReference type="Pfam" id="PF02628">
    <property type="entry name" value="COX15-CtaA"/>
    <property type="match status" value="1"/>
</dbReference>
<keyword evidence="3 12" id="KW-0812">Transmembrane</keyword>
<evidence type="ECO:0000256" key="4">
    <source>
        <dbReference type="ARBA" id="ARBA00022723"/>
    </source>
</evidence>
<name>A0ABW4XPS0_9GAMM</name>
<keyword evidence="5 12" id="KW-1133">Transmembrane helix</keyword>
<feature type="transmembrane region" description="Helical" evidence="12">
    <location>
        <begin position="275"/>
        <end position="297"/>
    </location>
</feature>
<evidence type="ECO:0000256" key="11">
    <source>
        <dbReference type="ARBA" id="ARBA00023444"/>
    </source>
</evidence>
<feature type="transmembrane region" description="Helical" evidence="12">
    <location>
        <begin position="170"/>
        <end position="190"/>
    </location>
</feature>
<evidence type="ECO:0000256" key="3">
    <source>
        <dbReference type="ARBA" id="ARBA00022692"/>
    </source>
</evidence>
<accession>A0ABW4XPS0</accession>
<dbReference type="PANTHER" id="PTHR35457">
    <property type="entry name" value="HEME A SYNTHASE"/>
    <property type="match status" value="1"/>
</dbReference>